<feature type="domain" description="STAS" evidence="1">
    <location>
        <begin position="17"/>
        <end position="111"/>
    </location>
</feature>
<name>A0ABU2N3S2_9PSEU</name>
<organism evidence="2 3">
    <name type="scientific">Pseudonocardia charpentierae</name>
    <dbReference type="NCBI Taxonomy" id="3075545"/>
    <lineage>
        <taxon>Bacteria</taxon>
        <taxon>Bacillati</taxon>
        <taxon>Actinomycetota</taxon>
        <taxon>Actinomycetes</taxon>
        <taxon>Pseudonocardiales</taxon>
        <taxon>Pseudonocardiaceae</taxon>
        <taxon>Pseudonocardia</taxon>
    </lineage>
</organism>
<dbReference type="InterPro" id="IPR036513">
    <property type="entry name" value="STAS_dom_sf"/>
</dbReference>
<dbReference type="Proteomes" id="UP001183202">
    <property type="component" value="Unassembled WGS sequence"/>
</dbReference>
<evidence type="ECO:0000313" key="3">
    <source>
        <dbReference type="Proteomes" id="UP001183202"/>
    </source>
</evidence>
<dbReference type="RefSeq" id="WP_311554500.1">
    <property type="nucleotide sequence ID" value="NZ_JAVREJ010000002.1"/>
</dbReference>
<comment type="caution">
    <text evidence="2">The sequence shown here is derived from an EMBL/GenBank/DDBJ whole genome shotgun (WGS) entry which is preliminary data.</text>
</comment>
<dbReference type="Pfam" id="PF01740">
    <property type="entry name" value="STAS"/>
    <property type="match status" value="1"/>
</dbReference>
<keyword evidence="3" id="KW-1185">Reference proteome</keyword>
<evidence type="ECO:0000313" key="2">
    <source>
        <dbReference type="EMBL" id="MDT0348572.1"/>
    </source>
</evidence>
<sequence length="131" mass="13945">MSALLVRTFSPQAPPTLITVTGDIDIASAPSLRRHLLSVPDRSTVLDLSGVQLLSAAGLTELVDLRDRLTRADARLALAAAPRLVRRVLVIAGLDDTMMLADTVDDAVHLVTTPIPPCPRPRSLTAARTHA</sequence>
<evidence type="ECO:0000259" key="1">
    <source>
        <dbReference type="PROSITE" id="PS50801"/>
    </source>
</evidence>
<reference evidence="3" key="1">
    <citation type="submission" date="2023-07" db="EMBL/GenBank/DDBJ databases">
        <title>30 novel species of actinomycetes from the DSMZ collection.</title>
        <authorList>
            <person name="Nouioui I."/>
        </authorList>
    </citation>
    <scope>NUCLEOTIDE SEQUENCE [LARGE SCALE GENOMIC DNA]</scope>
    <source>
        <strain evidence="3">DSM 45834</strain>
    </source>
</reference>
<dbReference type="InterPro" id="IPR002645">
    <property type="entry name" value="STAS_dom"/>
</dbReference>
<dbReference type="SUPFAM" id="SSF52091">
    <property type="entry name" value="SpoIIaa-like"/>
    <property type="match status" value="1"/>
</dbReference>
<gene>
    <name evidence="2" type="ORF">RM445_03435</name>
</gene>
<dbReference type="Gene3D" id="3.30.750.24">
    <property type="entry name" value="STAS domain"/>
    <property type="match status" value="1"/>
</dbReference>
<proteinExistence type="predicted"/>
<protein>
    <submittedName>
        <fullName evidence="2">STAS domain-containing protein</fullName>
    </submittedName>
</protein>
<dbReference type="EMBL" id="JAVREJ010000002">
    <property type="protein sequence ID" value="MDT0348572.1"/>
    <property type="molecule type" value="Genomic_DNA"/>
</dbReference>
<dbReference type="PANTHER" id="PTHR33495">
    <property type="entry name" value="ANTI-SIGMA FACTOR ANTAGONIST TM_1081-RELATED-RELATED"/>
    <property type="match status" value="1"/>
</dbReference>
<dbReference type="CDD" id="cd07043">
    <property type="entry name" value="STAS_anti-anti-sigma_factors"/>
    <property type="match status" value="1"/>
</dbReference>
<dbReference type="PROSITE" id="PS50801">
    <property type="entry name" value="STAS"/>
    <property type="match status" value="1"/>
</dbReference>
<accession>A0ABU2N3S2</accession>
<dbReference type="PANTHER" id="PTHR33495:SF2">
    <property type="entry name" value="ANTI-SIGMA FACTOR ANTAGONIST TM_1081-RELATED"/>
    <property type="match status" value="1"/>
</dbReference>